<dbReference type="RefSeq" id="WP_063697388.1">
    <property type="nucleotide sequence ID" value="NZ_LUUB01000030.1"/>
</dbReference>
<organism evidence="5 6">
    <name type="scientific">Bradyrhizobium centrolobii</name>
    <dbReference type="NCBI Taxonomy" id="1505087"/>
    <lineage>
        <taxon>Bacteria</taxon>
        <taxon>Pseudomonadati</taxon>
        <taxon>Pseudomonadota</taxon>
        <taxon>Alphaproteobacteria</taxon>
        <taxon>Hyphomicrobiales</taxon>
        <taxon>Nitrobacteraceae</taxon>
        <taxon>Bradyrhizobium</taxon>
    </lineage>
</organism>
<dbReference type="GO" id="GO:0003677">
    <property type="term" value="F:DNA binding"/>
    <property type="evidence" value="ECO:0007669"/>
    <property type="project" value="UniProtKB-KW"/>
</dbReference>
<dbReference type="Proteomes" id="UP000076959">
    <property type="component" value="Unassembled WGS sequence"/>
</dbReference>
<keyword evidence="1 5" id="KW-0238">DNA-binding</keyword>
<dbReference type="Pfam" id="PF00196">
    <property type="entry name" value="GerE"/>
    <property type="match status" value="1"/>
</dbReference>
<keyword evidence="2" id="KW-0597">Phosphoprotein</keyword>
<dbReference type="PROSITE" id="PS50043">
    <property type="entry name" value="HTH_LUXR_2"/>
    <property type="match status" value="1"/>
</dbReference>
<comment type="caution">
    <text evidence="5">The sequence shown here is derived from an EMBL/GenBank/DDBJ whole genome shotgun (WGS) entry which is preliminary data.</text>
</comment>
<dbReference type="InterPro" id="IPR039420">
    <property type="entry name" value="WalR-like"/>
</dbReference>
<dbReference type="SUPFAM" id="SSF52172">
    <property type="entry name" value="CheY-like"/>
    <property type="match status" value="1"/>
</dbReference>
<gene>
    <name evidence="5" type="ORF">AYJ54_42455</name>
</gene>
<dbReference type="InterPro" id="IPR011006">
    <property type="entry name" value="CheY-like_superfamily"/>
</dbReference>
<dbReference type="GO" id="GO:0006355">
    <property type="term" value="P:regulation of DNA-templated transcription"/>
    <property type="evidence" value="ECO:0007669"/>
    <property type="project" value="InterPro"/>
</dbReference>
<dbReference type="SMART" id="SM00448">
    <property type="entry name" value="REC"/>
    <property type="match status" value="1"/>
</dbReference>
<dbReference type="SMART" id="SM00421">
    <property type="entry name" value="HTH_LUXR"/>
    <property type="match status" value="1"/>
</dbReference>
<dbReference type="InterPro" id="IPR001789">
    <property type="entry name" value="Sig_transdc_resp-reg_receiver"/>
</dbReference>
<reference evidence="5 6" key="1">
    <citation type="submission" date="2016-03" db="EMBL/GenBank/DDBJ databases">
        <title>Draft Genome Sequence of the Strain BR 10245 (Bradyrhizobium sp.) isolated from nodules of Centrolobium paraense.</title>
        <authorList>
            <person name="Simoes-Araujo J.L.Sr."/>
            <person name="Barauna A.C."/>
            <person name="Silva K."/>
            <person name="Zilli J.E."/>
        </authorList>
    </citation>
    <scope>NUCLEOTIDE SEQUENCE [LARGE SCALE GENOMIC DNA]</scope>
    <source>
        <strain evidence="5 6">BR 10245</strain>
    </source>
</reference>
<dbReference type="GO" id="GO:0000160">
    <property type="term" value="P:phosphorelay signal transduction system"/>
    <property type="evidence" value="ECO:0007669"/>
    <property type="project" value="InterPro"/>
</dbReference>
<evidence type="ECO:0000313" key="6">
    <source>
        <dbReference type="Proteomes" id="UP000076959"/>
    </source>
</evidence>
<feature type="domain" description="HTH luxR-type" evidence="3">
    <location>
        <begin position="139"/>
        <end position="204"/>
    </location>
</feature>
<dbReference type="AlphaFoldDB" id="A0A176Z1E4"/>
<evidence type="ECO:0000256" key="2">
    <source>
        <dbReference type="PROSITE-ProRule" id="PRU00169"/>
    </source>
</evidence>
<dbReference type="InterPro" id="IPR000792">
    <property type="entry name" value="Tscrpt_reg_LuxR_C"/>
</dbReference>
<dbReference type="STRING" id="1505087.AYJ54_42455"/>
<keyword evidence="6" id="KW-1185">Reference proteome</keyword>
<evidence type="ECO:0000259" key="3">
    <source>
        <dbReference type="PROSITE" id="PS50043"/>
    </source>
</evidence>
<dbReference type="PROSITE" id="PS50110">
    <property type="entry name" value="RESPONSE_REGULATORY"/>
    <property type="match status" value="1"/>
</dbReference>
<dbReference type="CDD" id="cd06170">
    <property type="entry name" value="LuxR_C_like"/>
    <property type="match status" value="1"/>
</dbReference>
<dbReference type="PANTHER" id="PTHR43214:SF44">
    <property type="entry name" value="TWO-COMPONENT RESPONSE REGULATOR"/>
    <property type="match status" value="1"/>
</dbReference>
<evidence type="ECO:0000313" key="5">
    <source>
        <dbReference type="EMBL" id="OAF14230.1"/>
    </source>
</evidence>
<dbReference type="PANTHER" id="PTHR43214">
    <property type="entry name" value="TWO-COMPONENT RESPONSE REGULATOR"/>
    <property type="match status" value="1"/>
</dbReference>
<dbReference type="InterPro" id="IPR036388">
    <property type="entry name" value="WH-like_DNA-bd_sf"/>
</dbReference>
<evidence type="ECO:0000256" key="1">
    <source>
        <dbReference type="ARBA" id="ARBA00023125"/>
    </source>
</evidence>
<sequence length="219" mass="24420">MSSNQATVYVVDDEIQIRNAIGSLCEETGHQVKLFASTDEFLAESLGKGPSCLVLDVRFPGTSPTGLELQRKLAESGVPIPIVFISGYSDVRVSVEAMKRGAVEFLPKPFREQEILDAIRHGIERDRRRLAREDAIREARRRVEALTTREREIMLLMAEGLVAKQIAAKLGVSDVTVKVHRARMMRKLELRSPVEVVRLIDSMGREAETARICAGQPLL</sequence>
<protein>
    <submittedName>
        <fullName evidence="5">DNA-binding response regulator</fullName>
    </submittedName>
</protein>
<dbReference type="Pfam" id="PF00072">
    <property type="entry name" value="Response_reg"/>
    <property type="match status" value="1"/>
</dbReference>
<evidence type="ECO:0000259" key="4">
    <source>
        <dbReference type="PROSITE" id="PS50110"/>
    </source>
</evidence>
<dbReference type="PROSITE" id="PS00622">
    <property type="entry name" value="HTH_LUXR_1"/>
    <property type="match status" value="1"/>
</dbReference>
<proteinExistence type="predicted"/>
<dbReference type="SUPFAM" id="SSF46894">
    <property type="entry name" value="C-terminal effector domain of the bipartite response regulators"/>
    <property type="match status" value="1"/>
</dbReference>
<dbReference type="Gene3D" id="1.10.10.10">
    <property type="entry name" value="Winged helix-like DNA-binding domain superfamily/Winged helix DNA-binding domain"/>
    <property type="match status" value="1"/>
</dbReference>
<dbReference type="Gene3D" id="3.40.50.2300">
    <property type="match status" value="1"/>
</dbReference>
<dbReference type="OrthoDB" id="9782655at2"/>
<dbReference type="EMBL" id="LUUB01000030">
    <property type="protein sequence ID" value="OAF14230.1"/>
    <property type="molecule type" value="Genomic_DNA"/>
</dbReference>
<name>A0A176Z1E4_9BRAD</name>
<feature type="modified residue" description="4-aspartylphosphate" evidence="2">
    <location>
        <position position="56"/>
    </location>
</feature>
<feature type="domain" description="Response regulatory" evidence="4">
    <location>
        <begin position="7"/>
        <end position="123"/>
    </location>
</feature>
<accession>A0A176Z1E4</accession>
<dbReference type="InterPro" id="IPR016032">
    <property type="entry name" value="Sig_transdc_resp-reg_C-effctor"/>
</dbReference>
<dbReference type="PRINTS" id="PR00038">
    <property type="entry name" value="HTHLUXR"/>
</dbReference>